<evidence type="ECO:0000256" key="9">
    <source>
        <dbReference type="ARBA" id="ARBA00022741"/>
    </source>
</evidence>
<protein>
    <recommendedName>
        <fullName evidence="15">ATP-dependent 6-phosphofructokinase</fullName>
        <shortName evidence="15">ATP-PFK</shortName>
        <shortName evidence="15">Phosphofructokinase</shortName>
        <ecNumber evidence="15">2.7.1.11</ecNumber>
    </recommendedName>
    <alternativeName>
        <fullName evidence="15">Phosphohexokinase</fullName>
    </alternativeName>
</protein>
<evidence type="ECO:0000256" key="1">
    <source>
        <dbReference type="ARBA" id="ARBA00001946"/>
    </source>
</evidence>
<reference evidence="17" key="1">
    <citation type="submission" date="2021-01" db="EMBL/GenBank/DDBJ databases">
        <title>Draft genome sequence of Acholeplasmataceae bacterium strain Mahy22.</title>
        <authorList>
            <person name="Watanabe M."/>
            <person name="Kojima H."/>
            <person name="Fukui M."/>
        </authorList>
    </citation>
    <scope>NUCLEOTIDE SEQUENCE</scope>
    <source>
        <strain evidence="17">Mahy22</strain>
    </source>
</reference>
<dbReference type="PANTHER" id="PTHR13697:SF4">
    <property type="entry name" value="ATP-DEPENDENT 6-PHOSPHOFRUCTOKINASE"/>
    <property type="match status" value="1"/>
</dbReference>
<comment type="similarity">
    <text evidence="15">Belongs to the phosphofructokinase type A (PFKA) family. ATP-dependent PFK group I subfamily. Prokaryotic clade 'B1' sub-subfamily.</text>
</comment>
<organism evidence="17 18">
    <name type="scientific">Mariniplasma anaerobium</name>
    <dbReference type="NCBI Taxonomy" id="2735436"/>
    <lineage>
        <taxon>Bacteria</taxon>
        <taxon>Bacillati</taxon>
        <taxon>Mycoplasmatota</taxon>
        <taxon>Mollicutes</taxon>
        <taxon>Acholeplasmatales</taxon>
        <taxon>Acholeplasmataceae</taxon>
        <taxon>Mariniplasma</taxon>
    </lineage>
</organism>
<name>A0A7U9TIX9_9MOLU</name>
<feature type="binding site" description="in other chain" evidence="15">
    <location>
        <begin position="248"/>
        <end position="251"/>
    </location>
    <ligand>
        <name>substrate</name>
        <note>ligand shared between dimeric partners</note>
    </ligand>
</feature>
<evidence type="ECO:0000256" key="3">
    <source>
        <dbReference type="ARBA" id="ARBA00004496"/>
    </source>
</evidence>
<dbReference type="FunFam" id="3.40.50.450:FF:000001">
    <property type="entry name" value="ATP-dependent 6-phosphofructokinase"/>
    <property type="match status" value="1"/>
</dbReference>
<dbReference type="GO" id="GO:0005945">
    <property type="term" value="C:6-phosphofructokinase complex"/>
    <property type="evidence" value="ECO:0007669"/>
    <property type="project" value="TreeGrafter"/>
</dbReference>
<dbReference type="UniPathway" id="UPA00109">
    <property type="reaction ID" value="UER00182"/>
</dbReference>
<evidence type="ECO:0000256" key="2">
    <source>
        <dbReference type="ARBA" id="ARBA00002659"/>
    </source>
</evidence>
<feature type="binding site" description="in other chain" evidence="15">
    <location>
        <begin position="184"/>
        <end position="186"/>
    </location>
    <ligand>
        <name>ADP</name>
        <dbReference type="ChEBI" id="CHEBI:456216"/>
        <note>allosteric activator; ligand shared between dimeric partners</note>
    </ligand>
</feature>
<evidence type="ECO:0000313" key="18">
    <source>
        <dbReference type="Proteomes" id="UP000620133"/>
    </source>
</evidence>
<feature type="binding site" evidence="15">
    <location>
        <position position="161"/>
    </location>
    <ligand>
        <name>substrate</name>
        <note>ligand shared between dimeric partners</note>
    </ligand>
</feature>
<dbReference type="KEGG" id="manr:MPAN_003970"/>
<feature type="binding site" evidence="15">
    <location>
        <begin position="71"/>
        <end position="72"/>
    </location>
    <ligand>
        <name>ATP</name>
        <dbReference type="ChEBI" id="CHEBI:30616"/>
    </ligand>
</feature>
<dbReference type="PIRSF" id="PIRSF000532">
    <property type="entry name" value="ATP_PFK_prok"/>
    <property type="match status" value="1"/>
</dbReference>
<keyword evidence="13 15" id="KW-0324">Glycolysis</keyword>
<dbReference type="HAMAP" id="MF_00339">
    <property type="entry name" value="Phosphofructokinase_I_B1"/>
    <property type="match status" value="1"/>
</dbReference>
<keyword evidence="18" id="KW-1185">Reference proteome</keyword>
<accession>A0A7U9TIX9</accession>
<evidence type="ECO:0000256" key="15">
    <source>
        <dbReference type="HAMAP-Rule" id="MF_00339"/>
    </source>
</evidence>
<dbReference type="InterPro" id="IPR022953">
    <property type="entry name" value="ATP_PFK"/>
</dbReference>
<dbReference type="InterPro" id="IPR012828">
    <property type="entry name" value="PFKA_ATP_prok"/>
</dbReference>
<feature type="binding site" evidence="15">
    <location>
        <begin position="101"/>
        <end position="104"/>
    </location>
    <ligand>
        <name>ATP</name>
        <dbReference type="ChEBI" id="CHEBI:30616"/>
    </ligand>
</feature>
<feature type="binding site" evidence="15">
    <location>
        <begin position="20"/>
        <end position="24"/>
    </location>
    <ligand>
        <name>ADP</name>
        <dbReference type="ChEBI" id="CHEBI:456216"/>
        <note>allosteric activator; ligand shared between dimeric partners</note>
    </ligand>
</feature>
<dbReference type="GO" id="GO:0006002">
    <property type="term" value="P:fructose 6-phosphate metabolic process"/>
    <property type="evidence" value="ECO:0007669"/>
    <property type="project" value="UniProtKB-UniRule"/>
</dbReference>
<dbReference type="InterPro" id="IPR012003">
    <property type="entry name" value="ATP_PFK_prok-type"/>
</dbReference>
<comment type="cofactor">
    <cofactor evidence="1 15">
        <name>Mg(2+)</name>
        <dbReference type="ChEBI" id="CHEBI:18420"/>
    </cofactor>
</comment>
<dbReference type="GO" id="GO:0070095">
    <property type="term" value="F:fructose-6-phosphate binding"/>
    <property type="evidence" value="ECO:0007669"/>
    <property type="project" value="TreeGrafter"/>
</dbReference>
<feature type="binding site" description="in other chain" evidence="15">
    <location>
        <position position="221"/>
    </location>
    <ligand>
        <name>substrate</name>
        <note>ligand shared between dimeric partners</note>
    </ligand>
</feature>
<evidence type="ECO:0000256" key="6">
    <source>
        <dbReference type="ARBA" id="ARBA00022533"/>
    </source>
</evidence>
<sequence>MKIAVLTSGGDAPGMNAAIRAVVRSGTMYGHEVYGVKDGYKGLVEDEMILLTHQSVSGMLSKGGTFLGTSRLPEFKEIEVRQKAIDNLKARDIEALITIGGDGTYRGAMELAKMGLKVIGLPGTIDNDIPGTDFTIGFSTAVQTIVDAIDKLRDTSSSHQRVSIIEVMGRHSGDLAVYAGICGGAEFIITPENPMDKADMVAKIKKYKGEGRRHAIIVITEKILDVHALAEEITEATGFSSRATVLGYIQRGGQPCPEDRILGSRMGTYAVELLNDDIYGVCVGIRDSRMVHLPFANIIGQKRPKNELYSLVKKIS</sequence>
<dbReference type="NCBIfam" id="NF002872">
    <property type="entry name" value="PRK03202.1"/>
    <property type="match status" value="1"/>
</dbReference>
<dbReference type="GO" id="GO:0042802">
    <property type="term" value="F:identical protein binding"/>
    <property type="evidence" value="ECO:0007669"/>
    <property type="project" value="TreeGrafter"/>
</dbReference>
<dbReference type="Gene3D" id="3.40.50.460">
    <property type="entry name" value="Phosphofructokinase domain"/>
    <property type="match status" value="1"/>
</dbReference>
<feature type="binding site" description="in other chain" evidence="15">
    <location>
        <begin position="124"/>
        <end position="126"/>
    </location>
    <ligand>
        <name>substrate</name>
        <note>ligand shared between dimeric partners</note>
    </ligand>
</feature>
<dbReference type="GO" id="GO:0030388">
    <property type="term" value="P:fructose 1,6-bisphosphate metabolic process"/>
    <property type="evidence" value="ECO:0007669"/>
    <property type="project" value="TreeGrafter"/>
</dbReference>
<comment type="subcellular location">
    <subcellularLocation>
        <location evidence="3 15">Cytoplasm</location>
    </subcellularLocation>
</comment>
<dbReference type="EC" id="2.7.1.11" evidence="15"/>
<dbReference type="GO" id="GO:0046872">
    <property type="term" value="F:metal ion binding"/>
    <property type="evidence" value="ECO:0007669"/>
    <property type="project" value="UniProtKB-KW"/>
</dbReference>
<evidence type="ECO:0000256" key="12">
    <source>
        <dbReference type="ARBA" id="ARBA00022842"/>
    </source>
</evidence>
<keyword evidence="10 15" id="KW-0418">Kinase</keyword>
<comment type="activity regulation">
    <text evidence="15">Allosterically activated by ADP and other diphosphonucleosides, and allosterically inhibited by phosphoenolpyruvate.</text>
</comment>
<keyword evidence="8 15" id="KW-0479">Metal-binding</keyword>
<evidence type="ECO:0000256" key="14">
    <source>
        <dbReference type="ARBA" id="ARBA00048070"/>
    </source>
</evidence>
<comment type="caution">
    <text evidence="15">Lacks conserved residue(s) required for the propagation of feature annotation.</text>
</comment>
<keyword evidence="6 15" id="KW-0021">Allosteric enzyme</keyword>
<evidence type="ECO:0000313" key="17">
    <source>
        <dbReference type="EMBL" id="BCR35504.1"/>
    </source>
</evidence>
<dbReference type="Pfam" id="PF00365">
    <property type="entry name" value="PFK"/>
    <property type="match status" value="1"/>
</dbReference>
<dbReference type="NCBIfam" id="TIGR02482">
    <property type="entry name" value="PFKA_ATP"/>
    <property type="match status" value="1"/>
</dbReference>
<dbReference type="PRINTS" id="PR00476">
    <property type="entry name" value="PHFRCTKINASE"/>
</dbReference>
<comment type="subunit">
    <text evidence="15">Homotetramer.</text>
</comment>
<dbReference type="AlphaFoldDB" id="A0A7U9TIX9"/>
<feature type="binding site" description="in other chain" evidence="15">
    <location>
        <position position="153"/>
    </location>
    <ligand>
        <name>ADP</name>
        <dbReference type="ChEBI" id="CHEBI:456216"/>
        <note>allosteric activator; ligand shared between dimeric partners</note>
    </ligand>
</feature>
<evidence type="ECO:0000256" key="13">
    <source>
        <dbReference type="ARBA" id="ARBA00023152"/>
    </source>
</evidence>
<feature type="binding site" evidence="15">
    <location>
        <position position="10"/>
    </location>
    <ligand>
        <name>ATP</name>
        <dbReference type="ChEBI" id="CHEBI:30616"/>
    </ligand>
</feature>
<dbReference type="GO" id="GO:0003872">
    <property type="term" value="F:6-phosphofructokinase activity"/>
    <property type="evidence" value="ECO:0007669"/>
    <property type="project" value="UniProtKB-UniRule"/>
</dbReference>
<keyword evidence="9 15" id="KW-0547">Nucleotide-binding</keyword>
<keyword evidence="11 15" id="KW-0067">ATP-binding</keyword>
<evidence type="ECO:0000256" key="8">
    <source>
        <dbReference type="ARBA" id="ARBA00022723"/>
    </source>
</evidence>
<keyword evidence="12 15" id="KW-0460">Magnesium</keyword>
<dbReference type="GO" id="GO:0048029">
    <property type="term" value="F:monosaccharide binding"/>
    <property type="evidence" value="ECO:0007669"/>
    <property type="project" value="TreeGrafter"/>
</dbReference>
<comment type="function">
    <text evidence="2 15">Catalyzes the phosphorylation of D-fructose 6-phosphate to fructose 1,6-bisphosphate by ATP, the first committing step of glycolysis.</text>
</comment>
<dbReference type="InterPro" id="IPR035966">
    <property type="entry name" value="PKF_sf"/>
</dbReference>
<feature type="domain" description="Phosphofructokinase" evidence="16">
    <location>
        <begin position="2"/>
        <end position="274"/>
    </location>
</feature>
<feature type="binding site" evidence="15">
    <location>
        <position position="242"/>
    </location>
    <ligand>
        <name>substrate</name>
        <note>ligand shared between dimeric partners</note>
    </ligand>
</feature>
<dbReference type="Proteomes" id="UP000620133">
    <property type="component" value="Chromosome"/>
</dbReference>
<keyword evidence="7 15" id="KW-0808">Transferase</keyword>
<dbReference type="GO" id="GO:0016208">
    <property type="term" value="F:AMP binding"/>
    <property type="evidence" value="ECO:0007669"/>
    <property type="project" value="TreeGrafter"/>
</dbReference>
<evidence type="ECO:0000256" key="10">
    <source>
        <dbReference type="ARBA" id="ARBA00022777"/>
    </source>
</evidence>
<comment type="catalytic activity">
    <reaction evidence="14 15">
        <text>beta-D-fructose 6-phosphate + ATP = beta-D-fructose 1,6-bisphosphate + ADP + H(+)</text>
        <dbReference type="Rhea" id="RHEA:16109"/>
        <dbReference type="ChEBI" id="CHEBI:15378"/>
        <dbReference type="ChEBI" id="CHEBI:30616"/>
        <dbReference type="ChEBI" id="CHEBI:32966"/>
        <dbReference type="ChEBI" id="CHEBI:57634"/>
        <dbReference type="ChEBI" id="CHEBI:456216"/>
        <dbReference type="EC" id="2.7.1.11"/>
    </reaction>
</comment>
<dbReference type="RefSeq" id="WP_176240109.1">
    <property type="nucleotide sequence ID" value="NZ_AP024412.1"/>
</dbReference>
<feature type="binding site" description="in other chain" evidence="15">
    <location>
        <begin position="168"/>
        <end position="170"/>
    </location>
    <ligand>
        <name>substrate</name>
        <note>ligand shared between dimeric partners</note>
    </ligand>
</feature>
<dbReference type="Gene3D" id="3.40.50.450">
    <property type="match status" value="1"/>
</dbReference>
<dbReference type="GO" id="GO:0005524">
    <property type="term" value="F:ATP binding"/>
    <property type="evidence" value="ECO:0007669"/>
    <property type="project" value="UniProtKB-UniRule"/>
</dbReference>
<evidence type="ECO:0000256" key="5">
    <source>
        <dbReference type="ARBA" id="ARBA00022490"/>
    </source>
</evidence>
<dbReference type="EMBL" id="AP024412">
    <property type="protein sequence ID" value="BCR35504.1"/>
    <property type="molecule type" value="Genomic_DNA"/>
</dbReference>
<keyword evidence="5 15" id="KW-0963">Cytoplasm</keyword>
<proteinExistence type="inferred from homology"/>
<evidence type="ECO:0000256" key="4">
    <source>
        <dbReference type="ARBA" id="ARBA00004679"/>
    </source>
</evidence>
<dbReference type="FunFam" id="3.40.50.460:FF:000002">
    <property type="entry name" value="ATP-dependent 6-phosphofructokinase"/>
    <property type="match status" value="1"/>
</dbReference>
<dbReference type="PANTHER" id="PTHR13697">
    <property type="entry name" value="PHOSPHOFRUCTOKINASE"/>
    <property type="match status" value="1"/>
</dbReference>
<gene>
    <name evidence="15 17" type="primary">pfkA</name>
    <name evidence="17" type="ORF">MPAN_003970</name>
</gene>
<dbReference type="SUPFAM" id="SSF53784">
    <property type="entry name" value="Phosphofructokinase"/>
    <property type="match status" value="1"/>
</dbReference>
<feature type="active site" description="Proton acceptor" evidence="15">
    <location>
        <position position="126"/>
    </location>
</feature>
<evidence type="ECO:0000256" key="11">
    <source>
        <dbReference type="ARBA" id="ARBA00022840"/>
    </source>
</evidence>
<dbReference type="GO" id="GO:0061621">
    <property type="term" value="P:canonical glycolysis"/>
    <property type="evidence" value="ECO:0007669"/>
    <property type="project" value="TreeGrafter"/>
</dbReference>
<dbReference type="InterPro" id="IPR000023">
    <property type="entry name" value="Phosphofructokinase_dom"/>
</dbReference>
<feature type="binding site" evidence="15">
    <location>
        <position position="102"/>
    </location>
    <ligand>
        <name>Mg(2+)</name>
        <dbReference type="ChEBI" id="CHEBI:18420"/>
        <note>catalytic</note>
    </ligand>
</feature>
<comment type="pathway">
    <text evidence="4 15">Carbohydrate degradation; glycolysis; D-glyceraldehyde 3-phosphate and glycerone phosphate from D-glucose: step 3/4.</text>
</comment>
<evidence type="ECO:0000256" key="7">
    <source>
        <dbReference type="ARBA" id="ARBA00022679"/>
    </source>
</evidence>
<evidence type="ECO:0000259" key="16">
    <source>
        <dbReference type="Pfam" id="PF00365"/>
    </source>
</evidence>